<protein>
    <submittedName>
        <fullName evidence="2">Uncharacterized protein</fullName>
    </submittedName>
</protein>
<evidence type="ECO:0000256" key="1">
    <source>
        <dbReference type="SAM" id="MobiDB-lite"/>
    </source>
</evidence>
<sequence length="23" mass="2261">MAPSGVVRGSGGAHMRKHIGSAP</sequence>
<reference evidence="2" key="1">
    <citation type="submission" date="2019-05" db="EMBL/GenBank/DDBJ databases">
        <title>Metatranscriptomic reconstruction reveals RNA viruses with the potential to shape carbon cycling in soil.</title>
        <authorList>
            <person name="Starr E.P."/>
            <person name="Nuccio E."/>
            <person name="Pett-Ridge J."/>
            <person name="Banfield J.F."/>
            <person name="Firestone M.K."/>
        </authorList>
    </citation>
    <scope>NUCLEOTIDE SEQUENCE</scope>
    <source>
        <strain evidence="2">H1_Bulk_30_scaffold_173</strain>
    </source>
</reference>
<dbReference type="EMBL" id="MN035803">
    <property type="protein sequence ID" value="QDH90813.1"/>
    <property type="molecule type" value="Genomic_RNA"/>
</dbReference>
<organism evidence="2">
    <name type="scientific">Leviviridae sp</name>
    <dbReference type="NCBI Taxonomy" id="2027243"/>
    <lineage>
        <taxon>Viruses</taxon>
        <taxon>Riboviria</taxon>
        <taxon>Orthornavirae</taxon>
        <taxon>Lenarviricota</taxon>
        <taxon>Leviviricetes</taxon>
        <taxon>Norzivirales</taxon>
        <taxon>Fiersviridae</taxon>
    </lineage>
</organism>
<evidence type="ECO:0000313" key="2">
    <source>
        <dbReference type="EMBL" id="QDH90813.1"/>
    </source>
</evidence>
<accession>A0A514DB26</accession>
<feature type="non-terminal residue" evidence="2">
    <location>
        <position position="23"/>
    </location>
</feature>
<feature type="region of interest" description="Disordered" evidence="1">
    <location>
        <begin position="1"/>
        <end position="23"/>
    </location>
</feature>
<name>A0A514DB26_9VIRU</name>
<proteinExistence type="predicted"/>
<feature type="compositionally biased region" description="Basic residues" evidence="1">
    <location>
        <begin position="14"/>
        <end position="23"/>
    </location>
</feature>
<gene>
    <name evidence="2" type="ORF">H1Bulk30173_000001</name>
</gene>